<dbReference type="NCBIfam" id="TIGR04477">
    <property type="entry name" value="sorted_by_XrtN"/>
    <property type="match status" value="1"/>
</dbReference>
<protein>
    <submittedName>
        <fullName evidence="3">XrtN system VIT domain-containing protein</fullName>
    </submittedName>
</protein>
<proteinExistence type="predicted"/>
<evidence type="ECO:0000256" key="1">
    <source>
        <dbReference type="SAM" id="Phobius"/>
    </source>
</evidence>
<organism evidence="3 4">
    <name type="scientific">Pontibacter qinzhouensis</name>
    <dbReference type="NCBI Taxonomy" id="2603253"/>
    <lineage>
        <taxon>Bacteria</taxon>
        <taxon>Pseudomonadati</taxon>
        <taxon>Bacteroidota</taxon>
        <taxon>Cytophagia</taxon>
        <taxon>Cytophagales</taxon>
        <taxon>Hymenobacteraceae</taxon>
        <taxon>Pontibacter</taxon>
    </lineage>
</organism>
<keyword evidence="4" id="KW-1185">Reference proteome</keyword>
<reference evidence="3 4" key="1">
    <citation type="submission" date="2019-08" db="EMBL/GenBank/DDBJ databases">
        <authorList>
            <person name="Shi S."/>
        </authorList>
    </citation>
    <scope>NUCLEOTIDE SEQUENCE [LARGE SCALE GENOMIC DNA]</scope>
    <source>
        <strain evidence="3 4">GY10130</strain>
    </source>
</reference>
<keyword evidence="1" id="KW-0812">Transmembrane</keyword>
<dbReference type="OrthoDB" id="1801976at2"/>
<keyword evidence="1" id="KW-0472">Membrane</keyword>
<evidence type="ECO:0000313" key="4">
    <source>
        <dbReference type="Proteomes" id="UP000321926"/>
    </source>
</evidence>
<comment type="caution">
    <text evidence="3">The sequence shown here is derived from an EMBL/GenBank/DDBJ whole genome shotgun (WGS) entry which is preliminary data.</text>
</comment>
<name>A0A5C8KDH5_9BACT</name>
<feature type="transmembrane region" description="Helical" evidence="1">
    <location>
        <begin position="83"/>
        <end position="101"/>
    </location>
</feature>
<sequence length="844" mass="95316">MKLEIIQKKAHVAKWPADQLTGTGFVLLSLLLYLLPEWNMLPKNVELFGIFMFNYCLASGFLVILIVRGHCKFTSPGFKPEHLFQFLVLALISCFSLNREIPIFQDSVQWLDLYLITLGVAMVGYTFRENLPVTARHLLLFWLGAGSMLMLYYSLYLLPFYLIGVIGAFFIGIGLHVLVPLQVLVCLVLVALKAYREDGRYLYSFGGGALLPLLFLVHFLGQWQERNDLVSQLQHEYIIEDNTELPRWVSISQQLPPDYITERLIKSNLVYQVPSDHFSGWDLPSTNFDELKRHDPFVMIASLLFGKPALQADERVKILESLYDARHQAQQRLWSGLHLHTSQVLTQVRLYPQFRLSYTEKVLNIRNSHPGNWNQQEAIYTFHLPEGSVVTSLSLWVNGTEEKAALTTQSKADSAYTTIVGHEKRDPSVVHWQEGNTVSVRIFPCTPTEDRQFKIGITSPLQSENGKLVYENIYFSGPSAAGAPETALVYLQAPATALDLPAGFKEQKPLEHRYHGSYRHSWQLTLAAPAFSTAAFTWNGYRYHLAPQRVTTENFEPDRIYLDLNAAWTPAEATAVWEAVKHKKVYVHDGEMVRLTPQNLDPTLDRLLHRSYSLFPLHLIRKPEQALLISKSTGSSPNLKDLKGSRFSELLAENLSQGTFIRTFHLGQHLSPYLKTLKELQLLQLNTGTTEALQEQLRRKIFSITAPAGEVVTMGAAGVNIIKTAATTLAPAATGAAAPDHLLRLFSYNHLLQQIGANYFRKDYIEEQHLEEARMANIVSPVSSLVVLETQADYDRFGIEKSKDTLGNASIKSSGAVPEPEEWVLIVLFVLLVASLTLKPYLVR</sequence>
<dbReference type="InterPro" id="IPR031005">
    <property type="entry name" value="Sorted_by_XrtN"/>
</dbReference>
<feature type="transmembrane region" description="Helical" evidence="1">
    <location>
        <begin position="161"/>
        <end position="190"/>
    </location>
</feature>
<evidence type="ECO:0000259" key="2">
    <source>
        <dbReference type="PROSITE" id="PS51468"/>
    </source>
</evidence>
<dbReference type="EMBL" id="VRTY01000002">
    <property type="protein sequence ID" value="TXK52641.1"/>
    <property type="molecule type" value="Genomic_DNA"/>
</dbReference>
<accession>A0A5C8KDH5</accession>
<dbReference type="InterPro" id="IPR013694">
    <property type="entry name" value="VIT"/>
</dbReference>
<keyword evidence="1" id="KW-1133">Transmembrane helix</keyword>
<dbReference type="Proteomes" id="UP000321926">
    <property type="component" value="Unassembled WGS sequence"/>
</dbReference>
<dbReference type="Pfam" id="PF08487">
    <property type="entry name" value="VIT"/>
    <property type="match status" value="1"/>
</dbReference>
<dbReference type="PROSITE" id="PS51468">
    <property type="entry name" value="VIT"/>
    <property type="match status" value="1"/>
</dbReference>
<feature type="domain" description="VIT" evidence="2">
    <location>
        <begin position="327"/>
        <end position="459"/>
    </location>
</feature>
<feature type="transmembrane region" description="Helical" evidence="1">
    <location>
        <begin position="202"/>
        <end position="221"/>
    </location>
</feature>
<gene>
    <name evidence="3" type="ORF">FVR03_00870</name>
</gene>
<feature type="transmembrane region" description="Helical" evidence="1">
    <location>
        <begin position="12"/>
        <end position="35"/>
    </location>
</feature>
<evidence type="ECO:0000313" key="3">
    <source>
        <dbReference type="EMBL" id="TXK52641.1"/>
    </source>
</evidence>
<dbReference type="AlphaFoldDB" id="A0A5C8KDH5"/>
<feature type="transmembrane region" description="Helical" evidence="1">
    <location>
        <begin position="47"/>
        <end position="71"/>
    </location>
</feature>
<feature type="transmembrane region" description="Helical" evidence="1">
    <location>
        <begin position="139"/>
        <end position="155"/>
    </location>
</feature>
<dbReference type="RefSeq" id="WP_147919867.1">
    <property type="nucleotide sequence ID" value="NZ_VRTY01000002.1"/>
</dbReference>
<feature type="transmembrane region" description="Helical" evidence="1">
    <location>
        <begin position="107"/>
        <end position="127"/>
    </location>
</feature>